<feature type="domain" description="Multidrug resistance protein MdtA-like C-terminal permuted SH3" evidence="4">
    <location>
        <begin position="284"/>
        <end position="339"/>
    </location>
</feature>
<comment type="caution">
    <text evidence="6">The sequence shown here is derived from an EMBL/GenBank/DDBJ whole genome shotgun (WGS) entry which is preliminary data.</text>
</comment>
<sequence length="347" mass="38095">MLLLILAGFFHPKVAVPPGDGETEEGKNDGQAIPGERIATVRVVRRPRWESAVGTVRPVHEAAVASKLLAKVVEVRVRAGQAVQKGEVLVRLDDADLQARKKQAEAALQSAHSLLQQTQADYERAAQLLRSNSIARSEFDKAEAAWRAAQAERERLQQLLREAEVLLEYTIIRSPIDGIVTDKRVEVGDTVTPGQVVLTVYNPARMQLVVTVRESLAQRLRVGQKIRGRLESLDYECEATVSEIVPEAQTASRSFTVKVVGPCPPGVYSGMFGRIFLPLEDEEVLVIPPAAVRHIGQLTMVEVLSAGRVVRRSVLLGRQLPEGYEVLSGLREGEQVVLPDSQKEISS</sequence>
<dbReference type="SUPFAM" id="SSF111369">
    <property type="entry name" value="HlyD-like secretion proteins"/>
    <property type="match status" value="1"/>
</dbReference>
<dbReference type="NCBIfam" id="TIGR01730">
    <property type="entry name" value="RND_mfp"/>
    <property type="match status" value="1"/>
</dbReference>
<dbReference type="GO" id="GO:0015562">
    <property type="term" value="F:efflux transmembrane transporter activity"/>
    <property type="evidence" value="ECO:0007669"/>
    <property type="project" value="TreeGrafter"/>
</dbReference>
<dbReference type="Pfam" id="PF25967">
    <property type="entry name" value="RND-MFP_C"/>
    <property type="match status" value="1"/>
</dbReference>
<name>A0A7V9ACZ4_9BACT</name>
<accession>A0A7V9ACZ4</accession>
<dbReference type="AlphaFoldDB" id="A0A7V9ACZ4"/>
<dbReference type="InterPro" id="IPR006143">
    <property type="entry name" value="RND_pump_MFP"/>
</dbReference>
<evidence type="ECO:0000259" key="4">
    <source>
        <dbReference type="Pfam" id="PF25967"/>
    </source>
</evidence>
<feature type="domain" description="CzcB-like barrel-sandwich hybrid" evidence="5">
    <location>
        <begin position="62"/>
        <end position="200"/>
    </location>
</feature>
<keyword evidence="2" id="KW-0175">Coiled coil</keyword>
<dbReference type="Gene3D" id="1.10.287.470">
    <property type="entry name" value="Helix hairpin bin"/>
    <property type="match status" value="1"/>
</dbReference>
<dbReference type="PANTHER" id="PTHR30469">
    <property type="entry name" value="MULTIDRUG RESISTANCE PROTEIN MDTA"/>
    <property type="match status" value="1"/>
</dbReference>
<dbReference type="InterPro" id="IPR058647">
    <property type="entry name" value="BSH_CzcB-like"/>
</dbReference>
<dbReference type="RefSeq" id="WP_194539344.1">
    <property type="nucleotide sequence ID" value="NZ_JACEFB010000014.1"/>
</dbReference>
<dbReference type="GO" id="GO:1990281">
    <property type="term" value="C:efflux pump complex"/>
    <property type="evidence" value="ECO:0007669"/>
    <property type="project" value="TreeGrafter"/>
</dbReference>
<dbReference type="Gene3D" id="2.40.420.20">
    <property type="match status" value="1"/>
</dbReference>
<reference evidence="6 7" key="1">
    <citation type="submission" date="2020-07" db="EMBL/GenBank/DDBJ databases">
        <title>Thermogemmata thermophila gen. nov., sp. nov., a novel moderate thermophilic planctomycete from a Kamchatka hot spring.</title>
        <authorList>
            <person name="Elcheninov A.G."/>
            <person name="Podosokorskaya O.A."/>
            <person name="Kovaleva O.L."/>
            <person name="Novikov A."/>
            <person name="Bonch-Osmolovskaya E.A."/>
            <person name="Toshchakov S.V."/>
            <person name="Kublanov I.V."/>
        </authorList>
    </citation>
    <scope>NUCLEOTIDE SEQUENCE [LARGE SCALE GENOMIC DNA]</scope>
    <source>
        <strain evidence="6 7">2918</strain>
    </source>
</reference>
<dbReference type="InterPro" id="IPR058792">
    <property type="entry name" value="Beta-barrel_RND_2"/>
</dbReference>
<dbReference type="Proteomes" id="UP000542342">
    <property type="component" value="Unassembled WGS sequence"/>
</dbReference>
<protein>
    <submittedName>
        <fullName evidence="6">Efflux RND transporter periplasmic adaptor subunit</fullName>
    </submittedName>
</protein>
<evidence type="ECO:0000256" key="2">
    <source>
        <dbReference type="SAM" id="Coils"/>
    </source>
</evidence>
<dbReference type="PANTHER" id="PTHR30469:SF15">
    <property type="entry name" value="HLYD FAMILY OF SECRETION PROTEINS"/>
    <property type="match status" value="1"/>
</dbReference>
<dbReference type="InterPro" id="IPR058627">
    <property type="entry name" value="MdtA-like_C"/>
</dbReference>
<dbReference type="EMBL" id="JACEFB010000014">
    <property type="protein sequence ID" value="MBA2227483.1"/>
    <property type="molecule type" value="Genomic_DNA"/>
</dbReference>
<dbReference type="Pfam" id="PF25954">
    <property type="entry name" value="Beta-barrel_RND_2"/>
    <property type="match status" value="1"/>
</dbReference>
<keyword evidence="7" id="KW-1185">Reference proteome</keyword>
<feature type="coiled-coil region" evidence="2">
    <location>
        <begin position="101"/>
        <end position="169"/>
    </location>
</feature>
<proteinExistence type="inferred from homology"/>
<gene>
    <name evidence="6" type="ORF">H0921_15090</name>
</gene>
<evidence type="ECO:0000259" key="5">
    <source>
        <dbReference type="Pfam" id="PF25973"/>
    </source>
</evidence>
<feature type="domain" description="CusB-like beta-barrel" evidence="3">
    <location>
        <begin position="208"/>
        <end position="263"/>
    </location>
</feature>
<evidence type="ECO:0000256" key="1">
    <source>
        <dbReference type="ARBA" id="ARBA00009477"/>
    </source>
</evidence>
<comment type="similarity">
    <text evidence="1">Belongs to the membrane fusion protein (MFP) (TC 8.A.1) family.</text>
</comment>
<evidence type="ECO:0000313" key="6">
    <source>
        <dbReference type="EMBL" id="MBA2227483.1"/>
    </source>
</evidence>
<organism evidence="6 7">
    <name type="scientific">Thermogemmata fonticola</name>
    <dbReference type="NCBI Taxonomy" id="2755323"/>
    <lineage>
        <taxon>Bacteria</taxon>
        <taxon>Pseudomonadati</taxon>
        <taxon>Planctomycetota</taxon>
        <taxon>Planctomycetia</taxon>
        <taxon>Gemmatales</taxon>
        <taxon>Gemmataceae</taxon>
        <taxon>Thermogemmata</taxon>
    </lineage>
</organism>
<evidence type="ECO:0000259" key="3">
    <source>
        <dbReference type="Pfam" id="PF25954"/>
    </source>
</evidence>
<dbReference type="Gene3D" id="2.40.30.170">
    <property type="match status" value="1"/>
</dbReference>
<dbReference type="Gene3D" id="2.40.50.100">
    <property type="match status" value="1"/>
</dbReference>
<evidence type="ECO:0000313" key="7">
    <source>
        <dbReference type="Proteomes" id="UP000542342"/>
    </source>
</evidence>
<dbReference type="Pfam" id="PF25973">
    <property type="entry name" value="BSH_CzcB"/>
    <property type="match status" value="1"/>
</dbReference>